<dbReference type="PIRSF" id="PIRSF039089">
    <property type="entry name" value="ATP_synthase_gamma"/>
    <property type="match status" value="1"/>
</dbReference>
<evidence type="ECO:0000256" key="7">
    <source>
        <dbReference type="ARBA" id="ARBA00023128"/>
    </source>
</evidence>
<evidence type="ECO:0000256" key="3">
    <source>
        <dbReference type="ARBA" id="ARBA00022448"/>
    </source>
</evidence>
<proteinExistence type="inferred from homology"/>
<evidence type="ECO:0000256" key="6">
    <source>
        <dbReference type="ARBA" id="ARBA00023065"/>
    </source>
</evidence>
<reference evidence="12 13" key="1">
    <citation type="submission" date="2018-11" db="EMBL/GenBank/DDBJ databases">
        <title>Genome sequence of Apiotrichum porosum DSM 27194.</title>
        <authorList>
            <person name="Aliyu H."/>
            <person name="Gorte O."/>
            <person name="Ochsenreither K."/>
        </authorList>
    </citation>
    <scope>NUCLEOTIDE SEQUENCE [LARGE SCALE GENOMIC DNA]</scope>
    <source>
        <strain evidence="12 13">DSM 27194</strain>
    </source>
</reference>
<keyword evidence="8" id="KW-0472">Membrane</keyword>
<evidence type="ECO:0000256" key="11">
    <source>
        <dbReference type="RuleBase" id="RU004001"/>
    </source>
</evidence>
<evidence type="ECO:0000256" key="9">
    <source>
        <dbReference type="ARBA" id="ARBA00023196"/>
    </source>
</evidence>
<evidence type="ECO:0000256" key="2">
    <source>
        <dbReference type="ARBA" id="ARBA00007681"/>
    </source>
</evidence>
<evidence type="ECO:0000256" key="8">
    <source>
        <dbReference type="ARBA" id="ARBA00023136"/>
    </source>
</evidence>
<organism evidence="12 13">
    <name type="scientific">Apiotrichum porosum</name>
    <dbReference type="NCBI Taxonomy" id="105984"/>
    <lineage>
        <taxon>Eukaryota</taxon>
        <taxon>Fungi</taxon>
        <taxon>Dikarya</taxon>
        <taxon>Basidiomycota</taxon>
        <taxon>Agaricomycotina</taxon>
        <taxon>Tremellomycetes</taxon>
        <taxon>Trichosporonales</taxon>
        <taxon>Trichosporonaceae</taxon>
        <taxon>Apiotrichum</taxon>
    </lineage>
</organism>
<dbReference type="InterPro" id="IPR000131">
    <property type="entry name" value="ATP_synth_F1_gsu"/>
</dbReference>
<protein>
    <recommendedName>
        <fullName evidence="11">ATP synthase subunit gamma</fullName>
    </recommendedName>
</protein>
<evidence type="ECO:0000313" key="12">
    <source>
        <dbReference type="EMBL" id="RSH77488.1"/>
    </source>
</evidence>
<sequence length="294" mass="31639">MFARAARPALTVARSAPIKQQQAGMATLKEIDQRLKSVRNIEKITKSMKVVASTKLTRAERAMREAKKYGTASNELFNETKAEENVDAKAEKKILYLAMSSDGGLCGGIHSSVTRAVKKQLLEQPGKIAIVGDKPKAQISRIAADSIVVSFSAIGKDVPTFAEASAVADELVKADAEWDEVKIISNHYLSAIAYEARETTVVSAAALSEAAGFQAYEMEEDVSKDLAEFSLANAIYALLVEGHAAEISARRTAMENASNNANDMMASLQLQFNRGRQAVITNELIDIITGASAL</sequence>
<keyword evidence="13" id="KW-1185">Reference proteome</keyword>
<dbReference type="OrthoDB" id="239812at2759"/>
<name>A0A427XF61_9TREE</name>
<dbReference type="STRING" id="105984.A0A427XF61"/>
<dbReference type="GeneID" id="39588008"/>
<comment type="similarity">
    <text evidence="2 11">Belongs to the ATPase gamma chain family.</text>
</comment>
<dbReference type="AlphaFoldDB" id="A0A427XF61"/>
<dbReference type="PRINTS" id="PR00126">
    <property type="entry name" value="ATPASEGAMMA"/>
</dbReference>
<keyword evidence="5" id="KW-0999">Mitochondrion inner membrane</keyword>
<keyword evidence="9 11" id="KW-0139">CF(1)</keyword>
<dbReference type="FunFam" id="3.40.1380.10:FF:000003">
    <property type="entry name" value="ATP synthase subunit gamma"/>
    <property type="match status" value="1"/>
</dbReference>
<dbReference type="Gene3D" id="3.40.1380.10">
    <property type="match status" value="1"/>
</dbReference>
<dbReference type="InterPro" id="IPR023632">
    <property type="entry name" value="ATP_synth_F1_gsu_CS"/>
</dbReference>
<comment type="subcellular location">
    <subcellularLocation>
        <location evidence="1">Mitochondrion inner membrane</location>
        <topology evidence="1">Peripheral membrane protein</topology>
    </subcellularLocation>
</comment>
<keyword evidence="3 11" id="KW-0813">Transport</keyword>
<dbReference type="NCBIfam" id="TIGR01146">
    <property type="entry name" value="ATPsyn_F1gamma"/>
    <property type="match status" value="1"/>
</dbReference>
<evidence type="ECO:0000256" key="4">
    <source>
        <dbReference type="ARBA" id="ARBA00022781"/>
    </source>
</evidence>
<keyword evidence="6 11" id="KW-0406">Ion transport</keyword>
<dbReference type="SUPFAM" id="SSF52943">
    <property type="entry name" value="ATP synthase (F1-ATPase), gamma subunit"/>
    <property type="match status" value="1"/>
</dbReference>
<accession>A0A427XF61</accession>
<comment type="caution">
    <text evidence="12">The sequence shown here is derived from an EMBL/GenBank/DDBJ whole genome shotgun (WGS) entry which is preliminary data.</text>
</comment>
<dbReference type="InterPro" id="IPR035968">
    <property type="entry name" value="ATP_synth_F1_ATPase_gsu"/>
</dbReference>
<dbReference type="GO" id="GO:0046933">
    <property type="term" value="F:proton-transporting ATP synthase activity, rotational mechanism"/>
    <property type="evidence" value="ECO:0007669"/>
    <property type="project" value="InterPro"/>
</dbReference>
<evidence type="ECO:0000256" key="1">
    <source>
        <dbReference type="ARBA" id="ARBA00004637"/>
    </source>
</evidence>
<dbReference type="Gene3D" id="1.10.287.80">
    <property type="entry name" value="ATP synthase, gamma subunit, helix hairpin domain"/>
    <property type="match status" value="1"/>
</dbReference>
<comment type="subunit">
    <text evidence="11">F-type ATPases have 2 components, CF(1) - the catalytic core - and CF(0) - the membrane proton channel. CF(1) and CF(0) have multiple subunits.</text>
</comment>
<dbReference type="Proteomes" id="UP000279236">
    <property type="component" value="Unassembled WGS sequence"/>
</dbReference>
<keyword evidence="10 11" id="KW-0066">ATP synthesis</keyword>
<keyword evidence="4 11" id="KW-0375">Hydrogen ion transport</keyword>
<dbReference type="PROSITE" id="PS00153">
    <property type="entry name" value="ATPASE_GAMMA"/>
    <property type="match status" value="1"/>
</dbReference>
<dbReference type="PANTHER" id="PTHR11693">
    <property type="entry name" value="ATP SYNTHASE GAMMA CHAIN"/>
    <property type="match status" value="1"/>
</dbReference>
<dbReference type="GO" id="GO:0045259">
    <property type="term" value="C:proton-transporting ATP synthase complex"/>
    <property type="evidence" value="ECO:0007669"/>
    <property type="project" value="UniProtKB-KW"/>
</dbReference>
<evidence type="ECO:0000313" key="13">
    <source>
        <dbReference type="Proteomes" id="UP000279236"/>
    </source>
</evidence>
<dbReference type="PANTHER" id="PTHR11693:SF22">
    <property type="entry name" value="ATP SYNTHASE SUBUNIT GAMMA, MITOCHONDRIAL"/>
    <property type="match status" value="1"/>
</dbReference>
<dbReference type="CDD" id="cd12151">
    <property type="entry name" value="F1-ATPase_gamma"/>
    <property type="match status" value="1"/>
</dbReference>
<keyword evidence="7" id="KW-0496">Mitochondrion</keyword>
<evidence type="ECO:0000256" key="5">
    <source>
        <dbReference type="ARBA" id="ARBA00022792"/>
    </source>
</evidence>
<dbReference type="Pfam" id="PF00231">
    <property type="entry name" value="ATP-synt"/>
    <property type="match status" value="1"/>
</dbReference>
<gene>
    <name evidence="12" type="primary">ATP3</name>
    <name evidence="12" type="ORF">EHS24_003465</name>
</gene>
<dbReference type="EMBL" id="RSCE01000016">
    <property type="protein sequence ID" value="RSH77488.1"/>
    <property type="molecule type" value="Genomic_DNA"/>
</dbReference>
<evidence type="ECO:0000256" key="10">
    <source>
        <dbReference type="ARBA" id="ARBA00023310"/>
    </source>
</evidence>
<dbReference type="RefSeq" id="XP_028472635.1">
    <property type="nucleotide sequence ID" value="XM_028619139.1"/>
</dbReference>
<dbReference type="GO" id="GO:0005743">
    <property type="term" value="C:mitochondrial inner membrane"/>
    <property type="evidence" value="ECO:0007669"/>
    <property type="project" value="UniProtKB-SubCell"/>
</dbReference>